<evidence type="ECO:0000313" key="1">
    <source>
        <dbReference type="EMBL" id="MBD8526684.1"/>
    </source>
</evidence>
<evidence type="ECO:0008006" key="3">
    <source>
        <dbReference type="Google" id="ProtNLM"/>
    </source>
</evidence>
<sequence>MLKAEGYYADLALALNLDDQGRAGTSVYLDAEVSNAGPESVNEHRIWFAFDPGFELIDSRCSSSVDRASCVLNTPLAAGESASTRLRARLRPNAHGLIGLGGFVESDRIDPNPENDIDAEAISVAMVHSVVMTTAFDPQYPRIEDGFINFQVYNLGPSDAPVVWLNAYAGPEMLSYGEYRCSDLVLAQCHPDGTAEIQVGGSFELSIPVPPLPAEQLGGISIFAAMHSEVGSNVGWPTHLSVWIPSQVFGSSFEY</sequence>
<accession>A0AAW3ZMB5</accession>
<keyword evidence="2" id="KW-1185">Reference proteome</keyword>
<organism evidence="1 2">
    <name type="scientific">Pseudomarimonas arenosa</name>
    <dbReference type="NCBI Taxonomy" id="2774145"/>
    <lineage>
        <taxon>Bacteria</taxon>
        <taxon>Pseudomonadati</taxon>
        <taxon>Pseudomonadota</taxon>
        <taxon>Gammaproteobacteria</taxon>
        <taxon>Lysobacterales</taxon>
        <taxon>Lysobacteraceae</taxon>
        <taxon>Pseudomarimonas</taxon>
    </lineage>
</organism>
<reference evidence="1 2" key="1">
    <citation type="submission" date="2020-09" db="EMBL/GenBank/DDBJ databases">
        <title>Pseudoxanthomonas sp. CAU 1598 isolated from sand of Yaerae Beach.</title>
        <authorList>
            <person name="Kim W."/>
        </authorList>
    </citation>
    <scope>NUCLEOTIDE SEQUENCE [LARGE SCALE GENOMIC DNA]</scope>
    <source>
        <strain evidence="1 2">CAU 1598</strain>
    </source>
</reference>
<proteinExistence type="predicted"/>
<dbReference type="AlphaFoldDB" id="A0AAW3ZMB5"/>
<name>A0AAW3ZMB5_9GAMM</name>
<comment type="caution">
    <text evidence="1">The sequence shown here is derived from an EMBL/GenBank/DDBJ whole genome shotgun (WGS) entry which is preliminary data.</text>
</comment>
<dbReference type="EMBL" id="JACYTR010000028">
    <property type="protein sequence ID" value="MBD8526684.1"/>
    <property type="molecule type" value="Genomic_DNA"/>
</dbReference>
<gene>
    <name evidence="1" type="ORF">IFO71_13150</name>
</gene>
<dbReference type="Proteomes" id="UP000613768">
    <property type="component" value="Unassembled WGS sequence"/>
</dbReference>
<dbReference type="RefSeq" id="WP_192030106.1">
    <property type="nucleotide sequence ID" value="NZ_JACYTR010000028.1"/>
</dbReference>
<evidence type="ECO:0000313" key="2">
    <source>
        <dbReference type="Proteomes" id="UP000613768"/>
    </source>
</evidence>
<protein>
    <recommendedName>
        <fullName evidence="3">CARDB domain-containing protein</fullName>
    </recommendedName>
</protein>